<dbReference type="InterPro" id="IPR020846">
    <property type="entry name" value="MFS_dom"/>
</dbReference>
<dbReference type="GO" id="GO:0016020">
    <property type="term" value="C:membrane"/>
    <property type="evidence" value="ECO:0007669"/>
    <property type="project" value="UniProtKB-SubCell"/>
</dbReference>
<proteinExistence type="predicted"/>
<protein>
    <recommendedName>
        <fullName evidence="13">Hexose transporter 1</fullName>
    </recommendedName>
</protein>
<feature type="region of interest" description="Disordered" evidence="14">
    <location>
        <begin position="1"/>
        <end position="29"/>
    </location>
</feature>
<feature type="transmembrane region" description="Helical" evidence="15">
    <location>
        <begin position="225"/>
        <end position="247"/>
    </location>
</feature>
<evidence type="ECO:0000256" key="8">
    <source>
        <dbReference type="ARBA" id="ARBA00044648"/>
    </source>
</evidence>
<dbReference type="AlphaFoldDB" id="A0AAD9DD87"/>
<evidence type="ECO:0000256" key="10">
    <source>
        <dbReference type="ARBA" id="ARBA00044662"/>
    </source>
</evidence>
<comment type="catalytic activity">
    <reaction evidence="9">
        <text>D-xylose(out) = D-xylose(in)</text>
        <dbReference type="Rhea" id="RHEA:78427"/>
        <dbReference type="ChEBI" id="CHEBI:53455"/>
    </reaction>
    <physiologicalReaction direction="left-to-right" evidence="9">
        <dbReference type="Rhea" id="RHEA:78428"/>
    </physiologicalReaction>
</comment>
<sequence length="707" mass="78199">MASNDDERRRLLDQGNGSNPWYNTATMPTPHYHHPQQIPGYGGVMAMTQPPQNPVQNPALLEPQMSAHKSQPAGMASMVPGQQMLTKSYSVHAEGALGYLTPLQLGRHELYERVPFTAVFGMQQKERNITKAFASYAADLDTLEQDQIVYSRTNQHLSVDELDSRRTRASLLLMDELEMDAVLVTTPLIIAIFVAGLCQFLVGYNTGVMNSPSSVVFSGHSTLEWSIAVSVFAVGGPWGAVAAGTLVDTRGRRGAMAICIYTFLIGGIIQTTAKNMIFITVARFIIGFASGFSSVLVPIYLGELAPPTLRGTLGTLTQFCLVTGIFVSDLLAFPFATEKGWRILFSVTAVASVIQILCFPFLIESPRWLLGRDRASRQARHIIKKLRGLRYDHEIEIEVNHFVSASHKQACDNNEENTSSKVAFLAMLMDKQIRKLLVCSLVLQMAQQLCGINAVFYYSTMFFEGLIDSPLLGTTLVGGVNVVATYIALLLMENTNRRTLILWSAGGMFVSSLMLVVCLLGYFSKMASLFFVISFVSFFEIGLGPIPWLIVAEMFEAKYVATAMSASCQLNWVCNFIVGLIFPYMQSSLGAFSFLPFAVVLLFTIIFVIVWLPETKGTTPEELRDDIVRSLSHLMLLSDDGSNENHSSSVGNPIDIEWRRAMDDLKQQEEEDMKRGTYNYGFQPINSNLVEAPELDWQTRITGGAGT</sequence>
<dbReference type="InterPro" id="IPR005828">
    <property type="entry name" value="MFS_sugar_transport-like"/>
</dbReference>
<evidence type="ECO:0000256" key="7">
    <source>
        <dbReference type="ARBA" id="ARBA00044637"/>
    </source>
</evidence>
<feature type="transmembrane region" description="Helical" evidence="15">
    <location>
        <begin position="181"/>
        <end position="205"/>
    </location>
</feature>
<evidence type="ECO:0000256" key="9">
    <source>
        <dbReference type="ARBA" id="ARBA00044656"/>
    </source>
</evidence>
<comment type="subcellular location">
    <subcellularLocation>
        <location evidence="1">Membrane</location>
        <topology evidence="1">Multi-pass membrane protein</topology>
    </subcellularLocation>
</comment>
<reference evidence="17" key="1">
    <citation type="submission" date="2023-06" db="EMBL/GenBank/DDBJ databases">
        <title>Survivors Of The Sea: Transcriptome response of Skeletonema marinoi to long-term dormancy.</title>
        <authorList>
            <person name="Pinder M.I.M."/>
            <person name="Kourtchenko O."/>
            <person name="Robertson E.K."/>
            <person name="Larsson T."/>
            <person name="Maumus F."/>
            <person name="Osuna-Cruz C.M."/>
            <person name="Vancaester E."/>
            <person name="Stenow R."/>
            <person name="Vandepoele K."/>
            <person name="Ploug H."/>
            <person name="Bruchert V."/>
            <person name="Godhe A."/>
            <person name="Topel M."/>
        </authorList>
    </citation>
    <scope>NUCLEOTIDE SEQUENCE</scope>
    <source>
        <strain evidence="17">R05AC</strain>
    </source>
</reference>
<dbReference type="Pfam" id="PF00083">
    <property type="entry name" value="Sugar_tr"/>
    <property type="match status" value="1"/>
</dbReference>
<dbReference type="GO" id="GO:0015149">
    <property type="term" value="F:hexose transmembrane transporter activity"/>
    <property type="evidence" value="ECO:0007669"/>
    <property type="project" value="TreeGrafter"/>
</dbReference>
<feature type="transmembrane region" description="Helical" evidence="15">
    <location>
        <begin position="277"/>
        <end position="301"/>
    </location>
</feature>
<feature type="compositionally biased region" description="Polar residues" evidence="14">
    <location>
        <begin position="15"/>
        <end position="27"/>
    </location>
</feature>
<keyword evidence="5 15" id="KW-1133">Transmembrane helix</keyword>
<evidence type="ECO:0000256" key="3">
    <source>
        <dbReference type="ARBA" id="ARBA00022448"/>
    </source>
</evidence>
<feature type="transmembrane region" description="Helical" evidence="15">
    <location>
        <begin position="254"/>
        <end position="271"/>
    </location>
</feature>
<evidence type="ECO:0000256" key="4">
    <source>
        <dbReference type="ARBA" id="ARBA00022692"/>
    </source>
</evidence>
<feature type="transmembrane region" description="Helical" evidence="15">
    <location>
        <begin position="471"/>
        <end position="491"/>
    </location>
</feature>
<comment type="catalytic activity">
    <reaction evidence="7">
        <text>D-galactose(in) = D-galactose(out)</text>
        <dbReference type="Rhea" id="RHEA:34915"/>
        <dbReference type="ChEBI" id="CHEBI:4139"/>
    </reaction>
    <physiologicalReaction direction="right-to-left" evidence="7">
        <dbReference type="Rhea" id="RHEA:34917"/>
    </physiologicalReaction>
</comment>
<feature type="transmembrane region" description="Helical" evidence="15">
    <location>
        <begin position="529"/>
        <end position="551"/>
    </location>
</feature>
<comment type="catalytic activity">
    <reaction evidence="8">
        <text>D-glucose(out) = D-glucose(in)</text>
        <dbReference type="Rhea" id="RHEA:60376"/>
        <dbReference type="ChEBI" id="CHEBI:4167"/>
    </reaction>
    <physiologicalReaction direction="left-to-right" evidence="8">
        <dbReference type="Rhea" id="RHEA:60377"/>
    </physiologicalReaction>
</comment>
<dbReference type="Gene3D" id="1.20.1250.20">
    <property type="entry name" value="MFS general substrate transporter like domains"/>
    <property type="match status" value="1"/>
</dbReference>
<dbReference type="EMBL" id="JATAAI010000009">
    <property type="protein sequence ID" value="KAK1743351.1"/>
    <property type="molecule type" value="Genomic_DNA"/>
</dbReference>
<keyword evidence="3" id="KW-0813">Transport</keyword>
<keyword evidence="17" id="KW-0762">Sugar transport</keyword>
<feature type="domain" description="Major facilitator superfamily (MFS) profile" evidence="16">
    <location>
        <begin position="184"/>
        <end position="616"/>
    </location>
</feature>
<evidence type="ECO:0000256" key="1">
    <source>
        <dbReference type="ARBA" id="ARBA00004141"/>
    </source>
</evidence>
<dbReference type="InterPro" id="IPR036259">
    <property type="entry name" value="MFS_trans_sf"/>
</dbReference>
<dbReference type="PRINTS" id="PR00171">
    <property type="entry name" value="SUGRTRNSPORT"/>
</dbReference>
<evidence type="ECO:0000256" key="2">
    <source>
        <dbReference type="ARBA" id="ARBA00011738"/>
    </source>
</evidence>
<dbReference type="SUPFAM" id="SSF103473">
    <property type="entry name" value="MFS general substrate transporter"/>
    <property type="match status" value="1"/>
</dbReference>
<dbReference type="NCBIfam" id="TIGR00879">
    <property type="entry name" value="SP"/>
    <property type="match status" value="1"/>
</dbReference>
<gene>
    <name evidence="17" type="ORF">QTG54_005972</name>
</gene>
<evidence type="ECO:0000256" key="11">
    <source>
        <dbReference type="ARBA" id="ARBA00044668"/>
    </source>
</evidence>
<evidence type="ECO:0000256" key="15">
    <source>
        <dbReference type="SAM" id="Phobius"/>
    </source>
</evidence>
<dbReference type="InterPro" id="IPR003663">
    <property type="entry name" value="Sugar/inositol_transpt"/>
</dbReference>
<evidence type="ECO:0000256" key="13">
    <source>
        <dbReference type="ARBA" id="ARBA00044780"/>
    </source>
</evidence>
<feature type="transmembrane region" description="Helical" evidence="15">
    <location>
        <begin position="500"/>
        <end position="523"/>
    </location>
</feature>
<feature type="transmembrane region" description="Helical" evidence="15">
    <location>
        <begin position="591"/>
        <end position="612"/>
    </location>
</feature>
<feature type="transmembrane region" description="Helical" evidence="15">
    <location>
        <begin position="343"/>
        <end position="363"/>
    </location>
</feature>
<dbReference type="InterPro" id="IPR005829">
    <property type="entry name" value="Sugar_transporter_CS"/>
</dbReference>
<keyword evidence="18" id="KW-1185">Reference proteome</keyword>
<keyword evidence="4 15" id="KW-0812">Transmembrane</keyword>
<comment type="catalytic activity">
    <reaction evidence="12">
        <text>D-fructose(out) = D-fructose(in)</text>
        <dbReference type="Rhea" id="RHEA:60372"/>
        <dbReference type="ChEBI" id="CHEBI:37721"/>
    </reaction>
    <physiologicalReaction direction="left-to-right" evidence="12">
        <dbReference type="Rhea" id="RHEA:60373"/>
    </physiologicalReaction>
</comment>
<accession>A0AAD9DD87</accession>
<feature type="transmembrane region" description="Helical" evidence="15">
    <location>
        <begin position="436"/>
        <end position="459"/>
    </location>
</feature>
<evidence type="ECO:0000259" key="16">
    <source>
        <dbReference type="PROSITE" id="PS50850"/>
    </source>
</evidence>
<dbReference type="PROSITE" id="PS00217">
    <property type="entry name" value="SUGAR_TRANSPORT_2"/>
    <property type="match status" value="1"/>
</dbReference>
<comment type="catalytic activity">
    <reaction evidence="10">
        <text>D-mannose(out) = D-mannose(in)</text>
        <dbReference type="Rhea" id="RHEA:78391"/>
        <dbReference type="ChEBI" id="CHEBI:4208"/>
    </reaction>
    <physiologicalReaction direction="left-to-right" evidence="10">
        <dbReference type="Rhea" id="RHEA:78392"/>
    </physiologicalReaction>
</comment>
<evidence type="ECO:0000256" key="12">
    <source>
        <dbReference type="ARBA" id="ARBA00044710"/>
    </source>
</evidence>
<keyword evidence="6 15" id="KW-0472">Membrane</keyword>
<evidence type="ECO:0000256" key="6">
    <source>
        <dbReference type="ARBA" id="ARBA00023136"/>
    </source>
</evidence>
<evidence type="ECO:0000313" key="17">
    <source>
        <dbReference type="EMBL" id="KAK1743351.1"/>
    </source>
</evidence>
<organism evidence="17 18">
    <name type="scientific">Skeletonema marinoi</name>
    <dbReference type="NCBI Taxonomy" id="267567"/>
    <lineage>
        <taxon>Eukaryota</taxon>
        <taxon>Sar</taxon>
        <taxon>Stramenopiles</taxon>
        <taxon>Ochrophyta</taxon>
        <taxon>Bacillariophyta</taxon>
        <taxon>Coscinodiscophyceae</taxon>
        <taxon>Thalassiosirophycidae</taxon>
        <taxon>Thalassiosirales</taxon>
        <taxon>Skeletonemataceae</taxon>
        <taxon>Skeletonema</taxon>
        <taxon>Skeletonema marinoi-dohrnii complex</taxon>
    </lineage>
</organism>
<evidence type="ECO:0000256" key="14">
    <source>
        <dbReference type="SAM" id="MobiDB-lite"/>
    </source>
</evidence>
<feature type="transmembrane region" description="Helical" evidence="15">
    <location>
        <begin position="313"/>
        <end position="337"/>
    </location>
</feature>
<dbReference type="PANTHER" id="PTHR23503">
    <property type="entry name" value="SOLUTE CARRIER FAMILY 2"/>
    <property type="match status" value="1"/>
</dbReference>
<comment type="catalytic activity">
    <reaction evidence="11">
        <text>D-glucosamine(out) = D-glucosamine(in)</text>
        <dbReference type="Rhea" id="RHEA:78423"/>
        <dbReference type="ChEBI" id="CHEBI:58723"/>
    </reaction>
    <physiologicalReaction direction="left-to-right" evidence="11">
        <dbReference type="Rhea" id="RHEA:78424"/>
    </physiologicalReaction>
</comment>
<comment type="subunit">
    <text evidence="2">Homodimer.</text>
</comment>
<feature type="transmembrane region" description="Helical" evidence="15">
    <location>
        <begin position="563"/>
        <end position="585"/>
    </location>
</feature>
<dbReference type="PANTHER" id="PTHR23503:SF8">
    <property type="entry name" value="FACILITATED GLUCOSE TRANSPORTER PROTEIN 1"/>
    <property type="match status" value="1"/>
</dbReference>
<name>A0AAD9DD87_9STRA</name>
<evidence type="ECO:0000256" key="5">
    <source>
        <dbReference type="ARBA" id="ARBA00022989"/>
    </source>
</evidence>
<dbReference type="InterPro" id="IPR045263">
    <property type="entry name" value="GLUT"/>
</dbReference>
<dbReference type="Proteomes" id="UP001224775">
    <property type="component" value="Unassembled WGS sequence"/>
</dbReference>
<feature type="compositionally biased region" description="Basic and acidic residues" evidence="14">
    <location>
        <begin position="1"/>
        <end position="12"/>
    </location>
</feature>
<comment type="caution">
    <text evidence="17">The sequence shown here is derived from an EMBL/GenBank/DDBJ whole genome shotgun (WGS) entry which is preliminary data.</text>
</comment>
<dbReference type="PROSITE" id="PS50850">
    <property type="entry name" value="MFS"/>
    <property type="match status" value="1"/>
</dbReference>
<evidence type="ECO:0000313" key="18">
    <source>
        <dbReference type="Proteomes" id="UP001224775"/>
    </source>
</evidence>